<organism evidence="11 12">
    <name type="scientific">Clavelina lepadiformis</name>
    <name type="common">Light-bulb sea squirt</name>
    <name type="synonym">Ascidia lepadiformis</name>
    <dbReference type="NCBI Taxonomy" id="159417"/>
    <lineage>
        <taxon>Eukaryota</taxon>
        <taxon>Metazoa</taxon>
        <taxon>Chordata</taxon>
        <taxon>Tunicata</taxon>
        <taxon>Ascidiacea</taxon>
        <taxon>Aplousobranchia</taxon>
        <taxon>Clavelinidae</taxon>
        <taxon>Clavelina</taxon>
    </lineage>
</organism>
<feature type="domain" description="B box-type" evidence="9">
    <location>
        <begin position="96"/>
        <end position="138"/>
    </location>
</feature>
<dbReference type="Pfam" id="PF00643">
    <property type="entry name" value="zf-B_box"/>
    <property type="match status" value="1"/>
</dbReference>
<keyword evidence="2" id="KW-0963">Cytoplasm</keyword>
<feature type="region of interest" description="Disordered" evidence="7">
    <location>
        <begin position="966"/>
        <end position="1023"/>
    </location>
</feature>
<feature type="region of interest" description="Disordered" evidence="7">
    <location>
        <begin position="774"/>
        <end position="839"/>
    </location>
</feature>
<dbReference type="SMART" id="SM00061">
    <property type="entry name" value="MATH"/>
    <property type="match status" value="1"/>
</dbReference>
<feature type="compositionally biased region" description="Polar residues" evidence="7">
    <location>
        <begin position="853"/>
        <end position="863"/>
    </location>
</feature>
<feature type="region of interest" description="Disordered" evidence="7">
    <location>
        <begin position="853"/>
        <end position="950"/>
    </location>
</feature>
<keyword evidence="5" id="KW-0862">Zinc</keyword>
<feature type="region of interest" description="Disordered" evidence="7">
    <location>
        <begin position="707"/>
        <end position="760"/>
    </location>
</feature>
<proteinExistence type="predicted"/>
<dbReference type="InterPro" id="IPR053003">
    <property type="entry name" value="TRIM_RBCC_E3_ubiq-ligases"/>
</dbReference>
<feature type="compositionally biased region" description="Polar residues" evidence="7">
    <location>
        <begin position="996"/>
        <end position="1016"/>
    </location>
</feature>
<sequence>MADHQVERMAEVFRCFICMSKVRDARLCPHCSKLCCFLCIRRWLTEQRQQCPHCRASLQVGDLVNCRWAEELTQQLDTLRHPVTENTTSTSHKPEERKDVCEIHEEKLSVFCWTCQLCICHQCALWGGTHGGHTFKPLNEVYDQHISEISDEEIAIRRRLIELISLVQDVERNVESVRSAKDERVREIRNAVEMMIARLDGQLKNKLITLMGQKNQLTQETEMLESVLKEVEHQRMSCSRQELITRSSEMLEMFRAIHRKPMASFVSASVPPDFTSELVPQYDSISFTLHRFSQLRQSADPVYSKPLSVSGLCWRLKIYPDGNGVVRGNYLSVFLELSSGLSETSKYEYRIEMVHLATNDPSRNIIREFASEFDVGECWGYNRFFRLDLLAQEGYLESTSDTLALKFQVRAPTFYQKCRDQQWYINQVGAQQTQQLDQIRNLKDRLAIEVARANSSCAPLKGEHREQDIDGSSSLVQPCSLEHDVVDGVSHDSAADGSPTDDVNAPLILAVVQIDDVIGESCEDNDLTEEDGDADHDPDISEWEIEEESVMVGDVDGPASYLLEENDVDNETMSGDNDVDDARLRSSTEDSTLDLFGALNPNDSASWELPNSQLVTSQMGSLYWIQNSHKSTARKKTNKKVLCGHVTGHRFSKHFSSRSKPRSVTSSKKKRISSNFTSNHEGNNSLLALLRHTRHCEAVTSSIPSALTTMSSGSSMLSSSSSMMSSESDYHGNSGRSPRGASFKGESSKNGAGSGDRRRWESSFKNLREQLSELSDTVATATNSINSARSPRRAPSSNPVSEMRVSKSENSLSSMTVKKERKSKSPSKQTSSADGISGNDLFWAESQSYDWKRSQSSHSTNHIRSLLGDHGDGRHRQRAVEKAHCSKDSSPRKRPTIDEAPPHSMPARGVNPTDLASALASVTIDEEKAKKKPVIPPKPRRNLNPANLDHDSLPLEVASSLQLHASNSPQDGELENTSMLVPGTPSVVESDDIISFNESPQPDTRSQGVSTNNQAASSNVVISDDVSSDGLDLIYLQGKGCYSDDSTYVISDDD</sequence>
<keyword evidence="4 6" id="KW-0863">Zinc-finger</keyword>
<dbReference type="Gene3D" id="2.60.210.10">
    <property type="entry name" value="Apoptosis, Tumor Necrosis Factor Receptor Associated Protein 2, Chain A"/>
    <property type="match status" value="1"/>
</dbReference>
<dbReference type="PROSITE" id="PS50144">
    <property type="entry name" value="MATH"/>
    <property type="match status" value="1"/>
</dbReference>
<evidence type="ECO:0000256" key="5">
    <source>
        <dbReference type="ARBA" id="ARBA00022833"/>
    </source>
</evidence>
<dbReference type="Pfam" id="PF22486">
    <property type="entry name" value="MATH_2"/>
    <property type="match status" value="1"/>
</dbReference>
<dbReference type="CDD" id="cd19779">
    <property type="entry name" value="Bbox2_TRIM37_C-VIII"/>
    <property type="match status" value="1"/>
</dbReference>
<comment type="caution">
    <text evidence="11">The sequence shown here is derived from an EMBL/GenBank/DDBJ whole genome shotgun (WGS) entry which is preliminary data.</text>
</comment>
<dbReference type="InterPro" id="IPR008974">
    <property type="entry name" value="TRAF-like"/>
</dbReference>
<comment type="subcellular location">
    <subcellularLocation>
        <location evidence="1">Cytoplasm</location>
    </subcellularLocation>
</comment>
<dbReference type="InterPro" id="IPR000315">
    <property type="entry name" value="Znf_B-box"/>
</dbReference>
<reference evidence="11 12" key="1">
    <citation type="submission" date="2024-02" db="EMBL/GenBank/DDBJ databases">
        <authorList>
            <person name="Daric V."/>
            <person name="Darras S."/>
        </authorList>
    </citation>
    <scope>NUCLEOTIDE SEQUENCE [LARGE SCALE GENOMIC DNA]</scope>
</reference>
<keyword evidence="12" id="KW-1185">Reference proteome</keyword>
<feature type="domain" description="MATH" evidence="10">
    <location>
        <begin position="282"/>
        <end position="409"/>
    </location>
</feature>
<feature type="compositionally biased region" description="Basic residues" evidence="7">
    <location>
        <begin position="652"/>
        <end position="672"/>
    </location>
</feature>
<feature type="compositionally biased region" description="Low complexity" evidence="7">
    <location>
        <begin position="783"/>
        <end position="801"/>
    </location>
</feature>
<accession>A0ABP0GJ54</accession>
<evidence type="ECO:0000256" key="4">
    <source>
        <dbReference type="ARBA" id="ARBA00022771"/>
    </source>
</evidence>
<evidence type="ECO:0000256" key="6">
    <source>
        <dbReference type="PROSITE-ProRule" id="PRU00024"/>
    </source>
</evidence>
<feature type="compositionally biased region" description="Basic residues" evidence="7">
    <location>
        <begin position="930"/>
        <end position="941"/>
    </location>
</feature>
<dbReference type="Proteomes" id="UP001642483">
    <property type="component" value="Unassembled WGS sequence"/>
</dbReference>
<evidence type="ECO:0000256" key="1">
    <source>
        <dbReference type="ARBA" id="ARBA00004496"/>
    </source>
</evidence>
<dbReference type="SMART" id="SM00502">
    <property type="entry name" value="BBC"/>
    <property type="match status" value="1"/>
</dbReference>
<dbReference type="Gene3D" id="3.30.40.10">
    <property type="entry name" value="Zinc/RING finger domain, C3HC4 (zinc finger)"/>
    <property type="match status" value="1"/>
</dbReference>
<dbReference type="InterPro" id="IPR013083">
    <property type="entry name" value="Znf_RING/FYVE/PHD"/>
</dbReference>
<dbReference type="CDD" id="cd16619">
    <property type="entry name" value="mRING-HC-C4C4_TRIM37_C-VIII"/>
    <property type="match status" value="1"/>
</dbReference>
<gene>
    <name evidence="11" type="ORF">CVLEPA_LOCUS24537</name>
</gene>
<dbReference type="InterPro" id="IPR037299">
    <property type="entry name" value="TRIM37_MATH"/>
</dbReference>
<dbReference type="SUPFAM" id="SSF57845">
    <property type="entry name" value="B-box zinc-binding domain"/>
    <property type="match status" value="1"/>
</dbReference>
<dbReference type="InterPro" id="IPR002083">
    <property type="entry name" value="MATH/TRAF_dom"/>
</dbReference>
<protein>
    <recommendedName>
        <fullName evidence="13">E3 ubiquitin-protein ligase TRIM37</fullName>
    </recommendedName>
</protein>
<dbReference type="SUPFAM" id="SSF49599">
    <property type="entry name" value="TRAF domain-like"/>
    <property type="match status" value="1"/>
</dbReference>
<dbReference type="SUPFAM" id="SSF57850">
    <property type="entry name" value="RING/U-box"/>
    <property type="match status" value="1"/>
</dbReference>
<feature type="compositionally biased region" description="Basic and acidic residues" evidence="7">
    <location>
        <begin position="867"/>
        <end position="901"/>
    </location>
</feature>
<evidence type="ECO:0000313" key="11">
    <source>
        <dbReference type="EMBL" id="CAK8691778.1"/>
    </source>
</evidence>
<dbReference type="PROSITE" id="PS50089">
    <property type="entry name" value="ZF_RING_2"/>
    <property type="match status" value="1"/>
</dbReference>
<evidence type="ECO:0000259" key="9">
    <source>
        <dbReference type="PROSITE" id="PS50119"/>
    </source>
</evidence>
<evidence type="ECO:0008006" key="13">
    <source>
        <dbReference type="Google" id="ProtNLM"/>
    </source>
</evidence>
<feature type="domain" description="RING-type" evidence="8">
    <location>
        <begin position="15"/>
        <end position="55"/>
    </location>
</feature>
<dbReference type="PANTHER" id="PTHR36754:SF2">
    <property type="entry name" value="E3 UBIQUITIN-PROTEIN LIGASE TRIM37"/>
    <property type="match status" value="1"/>
</dbReference>
<feature type="compositionally biased region" description="Low complexity" evidence="7">
    <location>
        <begin position="710"/>
        <end position="727"/>
    </location>
</feature>
<dbReference type="Gene3D" id="3.30.160.60">
    <property type="entry name" value="Classic Zinc Finger"/>
    <property type="match status" value="1"/>
</dbReference>
<dbReference type="InterPro" id="IPR001841">
    <property type="entry name" value="Znf_RING"/>
</dbReference>
<dbReference type="SMART" id="SM00336">
    <property type="entry name" value="BBOX"/>
    <property type="match status" value="1"/>
</dbReference>
<dbReference type="PROSITE" id="PS50119">
    <property type="entry name" value="ZF_BBOX"/>
    <property type="match status" value="1"/>
</dbReference>
<keyword evidence="3" id="KW-0479">Metal-binding</keyword>
<feature type="region of interest" description="Disordered" evidence="7">
    <location>
        <begin position="652"/>
        <end position="679"/>
    </location>
</feature>
<evidence type="ECO:0000256" key="7">
    <source>
        <dbReference type="SAM" id="MobiDB-lite"/>
    </source>
</evidence>
<evidence type="ECO:0000259" key="8">
    <source>
        <dbReference type="PROSITE" id="PS50089"/>
    </source>
</evidence>
<evidence type="ECO:0000256" key="3">
    <source>
        <dbReference type="ARBA" id="ARBA00022723"/>
    </source>
</evidence>
<evidence type="ECO:0000259" key="10">
    <source>
        <dbReference type="PROSITE" id="PS50144"/>
    </source>
</evidence>
<dbReference type="CDD" id="cd03773">
    <property type="entry name" value="MATH_TRIM37"/>
    <property type="match status" value="1"/>
</dbReference>
<evidence type="ECO:0000256" key="2">
    <source>
        <dbReference type="ARBA" id="ARBA00022490"/>
    </source>
</evidence>
<evidence type="ECO:0000313" key="12">
    <source>
        <dbReference type="Proteomes" id="UP001642483"/>
    </source>
</evidence>
<dbReference type="EMBL" id="CAWYQH010000119">
    <property type="protein sequence ID" value="CAK8691778.1"/>
    <property type="molecule type" value="Genomic_DNA"/>
</dbReference>
<feature type="compositionally biased region" description="Polar residues" evidence="7">
    <location>
        <begin position="966"/>
        <end position="979"/>
    </location>
</feature>
<dbReference type="PANTHER" id="PTHR36754">
    <property type="entry name" value="E3 UBIQUITIN-PROTEIN LIGASE TRIM37"/>
    <property type="match status" value="1"/>
</dbReference>
<name>A0ABP0GJ54_CLALP</name>
<dbReference type="InterPro" id="IPR003649">
    <property type="entry name" value="Bbox_C"/>
</dbReference>